<evidence type="ECO:0000313" key="4">
    <source>
        <dbReference type="EMBL" id="MFB9992756.1"/>
    </source>
</evidence>
<accession>A0ABV6B1J9</accession>
<evidence type="ECO:0000256" key="3">
    <source>
        <dbReference type="SAM" id="SignalP"/>
    </source>
</evidence>
<dbReference type="EMBL" id="JBHLYR010000038">
    <property type="protein sequence ID" value="MFB9992756.1"/>
    <property type="molecule type" value="Genomic_DNA"/>
</dbReference>
<evidence type="ECO:0000256" key="1">
    <source>
        <dbReference type="ARBA" id="ARBA00009091"/>
    </source>
</evidence>
<feature type="signal peptide" evidence="3">
    <location>
        <begin position="1"/>
        <end position="21"/>
    </location>
</feature>
<feature type="chain" id="PRO_5045690729" evidence="3">
    <location>
        <begin position="22"/>
        <end position="159"/>
    </location>
</feature>
<comment type="similarity">
    <text evidence="1">Belongs to the Skp family.</text>
</comment>
<name>A0ABV6B1J9_9DEIO</name>
<sequence>MNPKLTFLLLPFALMVTVPHAQQSRSRVGFVNVQAAVKALPNSAAYLKLNTSVTADLAAKAKNIQTLAAKAAASRTPADQQALAKAQQAYQTTQTGYQSRLNTAFAPLATKLNATVAKVAKTSGFTVVFDQGVAAKTGLVVYANAQTTDLTAAVIKALK</sequence>
<dbReference type="Pfam" id="PF03938">
    <property type="entry name" value="OmpH"/>
    <property type="match status" value="1"/>
</dbReference>
<reference evidence="4 5" key="1">
    <citation type="submission" date="2024-09" db="EMBL/GenBank/DDBJ databases">
        <authorList>
            <person name="Sun Q."/>
            <person name="Mori K."/>
        </authorList>
    </citation>
    <scope>NUCLEOTIDE SEQUENCE [LARGE SCALE GENOMIC DNA]</scope>
    <source>
        <strain evidence="4 5">JCM 13503</strain>
    </source>
</reference>
<evidence type="ECO:0000313" key="5">
    <source>
        <dbReference type="Proteomes" id="UP001589733"/>
    </source>
</evidence>
<gene>
    <name evidence="4" type="ORF">ACFFLM_12340</name>
</gene>
<keyword evidence="5" id="KW-1185">Reference proteome</keyword>
<dbReference type="Proteomes" id="UP001589733">
    <property type="component" value="Unassembled WGS sequence"/>
</dbReference>
<dbReference type="PANTHER" id="PTHR35089">
    <property type="entry name" value="CHAPERONE PROTEIN SKP"/>
    <property type="match status" value="1"/>
</dbReference>
<evidence type="ECO:0000256" key="2">
    <source>
        <dbReference type="ARBA" id="ARBA00022729"/>
    </source>
</evidence>
<dbReference type="PANTHER" id="PTHR35089:SF1">
    <property type="entry name" value="CHAPERONE PROTEIN SKP"/>
    <property type="match status" value="1"/>
</dbReference>
<proteinExistence type="inferred from homology"/>
<comment type="caution">
    <text evidence="4">The sequence shown here is derived from an EMBL/GenBank/DDBJ whole genome shotgun (WGS) entry which is preliminary data.</text>
</comment>
<dbReference type="SMART" id="SM00935">
    <property type="entry name" value="OmpH"/>
    <property type="match status" value="1"/>
</dbReference>
<dbReference type="SUPFAM" id="SSF111384">
    <property type="entry name" value="OmpH-like"/>
    <property type="match status" value="1"/>
</dbReference>
<dbReference type="InterPro" id="IPR005632">
    <property type="entry name" value="Chaperone_Skp"/>
</dbReference>
<protein>
    <submittedName>
        <fullName evidence="4">OmpH family outer membrane protein</fullName>
    </submittedName>
</protein>
<organism evidence="4 5">
    <name type="scientific">Deinococcus oregonensis</name>
    <dbReference type="NCBI Taxonomy" id="1805970"/>
    <lineage>
        <taxon>Bacteria</taxon>
        <taxon>Thermotogati</taxon>
        <taxon>Deinococcota</taxon>
        <taxon>Deinococci</taxon>
        <taxon>Deinococcales</taxon>
        <taxon>Deinococcaceae</taxon>
        <taxon>Deinococcus</taxon>
    </lineage>
</organism>
<dbReference type="InterPro" id="IPR024930">
    <property type="entry name" value="Skp_dom_sf"/>
</dbReference>
<keyword evidence="2 3" id="KW-0732">Signal</keyword>
<dbReference type="Gene3D" id="3.30.910.20">
    <property type="entry name" value="Skp domain"/>
    <property type="match status" value="1"/>
</dbReference>
<dbReference type="RefSeq" id="WP_380010259.1">
    <property type="nucleotide sequence ID" value="NZ_JBHLYR010000038.1"/>
</dbReference>